<gene>
    <name evidence="1" type="ORF">RHMOL_Rhmol06G0268900</name>
</gene>
<dbReference type="EMBL" id="CM046393">
    <property type="protein sequence ID" value="KAI8552465.1"/>
    <property type="molecule type" value="Genomic_DNA"/>
</dbReference>
<evidence type="ECO:0000313" key="2">
    <source>
        <dbReference type="Proteomes" id="UP001062846"/>
    </source>
</evidence>
<evidence type="ECO:0000313" key="1">
    <source>
        <dbReference type="EMBL" id="KAI8552465.1"/>
    </source>
</evidence>
<sequence length="1580" mass="175202">MVYKKKTPPTCTRPFKAVRAVKAHKNFTVKRAHPGVVQGWVTYWEVYGLWASKADNIVQRWSGSLQMVSEPRPGQSDCDTPLSGGRRYCGKQAPSGREGYVLDGDKAVEGWIHGVVRSTKTAEKRNAMSKDFIWYEPLQFFYSNFERVPPFIATPSAVLPRSTLSPSPFSLSLSSTARKRKSSRARLLSIQLCHALCRCAIFNGWSERGCLLNSRQKKVNKEHYSALEGGKPIREFYKAWNLCGQSLLASKGVIVEEEGKQWASMTDLWSDLSLTLGKIEEEEINTETTTALARRWCLLDPFANMVLIEKKWGRLRAGKVVKARRTILLDTSAKDDGILSLKDSIGNQCERHSLNCIHGSSLVSESMLTNSEGNYPVSNGYCGHKISENFRQLHRGAVKAPEGVSIYLRDEKCTEFRDTVSGIGTWRRKISGDKRTGQDLNSLQAFGANSTCDHSNSWLFDVPVTVGKLDIKFGGSESVSPHQDSGTSSPGGDRRRSDHDEAMASEVDESVSMGYSEGGGRSFCRKVSGNHLNCRHEGLSQFNDEDSYAPLSTCLDGVSFRPPLVEDSHLVVSYDKEFLQHAGFVGKVHGQSIDISKFEMKGASFAADAIVKRKEVENSKKISKGKLVTLHRNERLNLSTNKAEGRKIDDSSIQSHSGEVREYLIATNARSGRSCEKSKFRKVCRQSKKLIKFSHDDADEASSQDMESEEPENHNQAGSTTCQLKDDDLLISAVIKTKTFKSTTKHSTPSKKFNKTESLRKYKSQKGRCRLLPRSMVKGGKHMEGKWPIIGVRTVLSWLIESGVISLNEVIQYRNPKDEYVVKDGMVTRDGILCKCCNKTVSLSEFKSHAGFRLSRPCVNLVMESGKSFTLCQLEAWSTEYRARKNATQAVQVDEVDQNDDSCGLCGNGGELICCDNCPSTFHQACLYVKELPEGNWYCSNCTCRICGDVVHDKEASKSPDALKCSQCENKYHEACLKGKGPCKQVASNTWFCGESCQEVYLGLQSHIGLVNLLSDGFSWTLLRCIYGDQRVHSAQRFVALKAECNSKLAVALKIMEECFLPMVDPRTGIDMIPHVVYNWGSEFARLNYHGFYTMVLEKNDVLMSVASIRIHGVTVAEMPLIATCSLYRRQGMCRRLMNSIEEMLKSFKVEKLVISAIPSLVETWTLGFGFQSLEDGERRSLSNINLMVFPGTVWLKKPIFENQETSQRGGSGHATPLSSDDPTETVACAEGGPAGDFTRQPDGSPPLEEDAAPTATGHNFTRQSDGSPPLEDAAQTATGHTGGTDILVEKGEDGNWTGHFSKLSCEEPDRTEGGSQLEIGCGAESVVLYDDMQVEKGQDDNWTEHFSKLSCEEPDRTAGGSQIEIVCGAESVVTYDKKELRLDEQSQISELDMVCGVESVVVYDEKELTVDEQSHEADAKDLDLDMPSYPKYFNARPSSYNRRSTVLILCLLIGLTGFLFGFVAITRSSLGSNCQTSKPRSVSVVWERGGSGNAGVSEGDGKRHKVMGFVGIQTGFGSVGRRRSLRQTWMPSDQQGLQRYLTPLHKQTWLRPWVQPTRLDREGPGAVPHGHGAVLPKPK</sequence>
<keyword evidence="2" id="KW-1185">Reference proteome</keyword>
<name>A0ACC0NGY0_RHOML</name>
<organism evidence="1 2">
    <name type="scientific">Rhododendron molle</name>
    <name type="common">Chinese azalea</name>
    <name type="synonym">Azalea mollis</name>
    <dbReference type="NCBI Taxonomy" id="49168"/>
    <lineage>
        <taxon>Eukaryota</taxon>
        <taxon>Viridiplantae</taxon>
        <taxon>Streptophyta</taxon>
        <taxon>Embryophyta</taxon>
        <taxon>Tracheophyta</taxon>
        <taxon>Spermatophyta</taxon>
        <taxon>Magnoliopsida</taxon>
        <taxon>eudicotyledons</taxon>
        <taxon>Gunneridae</taxon>
        <taxon>Pentapetalae</taxon>
        <taxon>asterids</taxon>
        <taxon>Ericales</taxon>
        <taxon>Ericaceae</taxon>
        <taxon>Ericoideae</taxon>
        <taxon>Rhodoreae</taxon>
        <taxon>Rhododendron</taxon>
    </lineage>
</organism>
<comment type="caution">
    <text evidence="1">The sequence shown here is derived from an EMBL/GenBank/DDBJ whole genome shotgun (WGS) entry which is preliminary data.</text>
</comment>
<accession>A0ACC0NGY0</accession>
<dbReference type="Proteomes" id="UP001062846">
    <property type="component" value="Chromosome 6"/>
</dbReference>
<proteinExistence type="predicted"/>
<reference evidence="1" key="1">
    <citation type="submission" date="2022-02" db="EMBL/GenBank/DDBJ databases">
        <title>Plant Genome Project.</title>
        <authorList>
            <person name="Zhang R.-G."/>
        </authorList>
    </citation>
    <scope>NUCLEOTIDE SEQUENCE</scope>
    <source>
        <strain evidence="1">AT1</strain>
    </source>
</reference>
<protein>
    <submittedName>
        <fullName evidence="1">Uncharacterized protein</fullName>
    </submittedName>
</protein>